<dbReference type="AlphaFoldDB" id="W9GXY9"/>
<dbReference type="Gene3D" id="3.40.1350.10">
    <property type="match status" value="1"/>
</dbReference>
<keyword evidence="3" id="KW-1185">Reference proteome</keyword>
<dbReference type="GO" id="GO:0003676">
    <property type="term" value="F:nucleic acid binding"/>
    <property type="evidence" value="ECO:0007669"/>
    <property type="project" value="InterPro"/>
</dbReference>
<dbReference type="STRING" id="1385369.N825_20745"/>
<organism evidence="2 3">
    <name type="scientific">Skermanella stibiiresistens SB22</name>
    <dbReference type="NCBI Taxonomy" id="1385369"/>
    <lineage>
        <taxon>Bacteria</taxon>
        <taxon>Pseudomonadati</taxon>
        <taxon>Pseudomonadota</taxon>
        <taxon>Alphaproteobacteria</taxon>
        <taxon>Rhodospirillales</taxon>
        <taxon>Azospirillaceae</taxon>
        <taxon>Skermanella</taxon>
    </lineage>
</organism>
<protein>
    <recommendedName>
        <fullName evidence="1">TnsA endonuclease N-terminal domain-containing protein</fullName>
    </recommendedName>
</protein>
<gene>
    <name evidence="2" type="ORF">N825_20745</name>
</gene>
<comment type="caution">
    <text evidence="2">The sequence shown here is derived from an EMBL/GenBank/DDBJ whole genome shotgun (WGS) entry which is preliminary data.</text>
</comment>
<dbReference type="InterPro" id="IPR011335">
    <property type="entry name" value="Restrct_endonuc-II-like"/>
</dbReference>
<dbReference type="OrthoDB" id="7594731at2"/>
<dbReference type="Pfam" id="PF08722">
    <property type="entry name" value="Tn7_TnsA-like_N"/>
    <property type="match status" value="1"/>
</dbReference>
<dbReference type="InterPro" id="IPR011856">
    <property type="entry name" value="tRNA_endonuc-like_dom_sf"/>
</dbReference>
<dbReference type="InterPro" id="IPR014833">
    <property type="entry name" value="TnsA_N"/>
</dbReference>
<evidence type="ECO:0000313" key="2">
    <source>
        <dbReference type="EMBL" id="EWY37312.1"/>
    </source>
</evidence>
<evidence type="ECO:0000259" key="1">
    <source>
        <dbReference type="Pfam" id="PF08722"/>
    </source>
</evidence>
<reference evidence="2 3" key="1">
    <citation type="submission" date="2013-08" db="EMBL/GenBank/DDBJ databases">
        <title>The genome sequence of Skermanella stibiiresistens.</title>
        <authorList>
            <person name="Zhu W."/>
            <person name="Wang G."/>
        </authorList>
    </citation>
    <scope>NUCLEOTIDE SEQUENCE [LARGE SCALE GENOMIC DNA]</scope>
    <source>
        <strain evidence="2 3">SB22</strain>
    </source>
</reference>
<proteinExistence type="predicted"/>
<name>W9GXY9_9PROT</name>
<dbReference type="SUPFAM" id="SSF52980">
    <property type="entry name" value="Restriction endonuclease-like"/>
    <property type="match status" value="1"/>
</dbReference>
<sequence length="214" mass="24505">MTQLDIGGQRACRVIRRSMHRIMGRFPSMKSGRSIHWESQLERDLVYLLEFDPAVVSYREQPVTVHYEDAGRLCRYTPDFLVQMAYGLHVIEVKPARIAEEPEWRDLFERMVAHFAKEGAKYEVLTERDIRRQPRLDNVALLLRYQRQAVQDGAVSAIRGCLSGDRMMLADLARRIAERGGGVATIYALLAQHILATDLDTPLGLQSPIWVAQE</sequence>
<dbReference type="EMBL" id="AVFL01000028">
    <property type="protein sequence ID" value="EWY37312.1"/>
    <property type="molecule type" value="Genomic_DNA"/>
</dbReference>
<accession>W9GXY9</accession>
<dbReference type="Proteomes" id="UP000019486">
    <property type="component" value="Unassembled WGS sequence"/>
</dbReference>
<evidence type="ECO:0000313" key="3">
    <source>
        <dbReference type="Proteomes" id="UP000019486"/>
    </source>
</evidence>
<feature type="domain" description="TnsA endonuclease N-terminal" evidence="1">
    <location>
        <begin position="52"/>
        <end position="127"/>
    </location>
</feature>